<reference evidence="6 7" key="1">
    <citation type="submission" date="2018-02" db="EMBL/GenBank/DDBJ databases">
        <title>Genomic Encyclopedia of Archaeal and Bacterial Type Strains, Phase II (KMG-II): from individual species to whole genera.</title>
        <authorList>
            <person name="Goeker M."/>
        </authorList>
    </citation>
    <scope>NUCLEOTIDE SEQUENCE [LARGE SCALE GENOMIC DNA]</scope>
    <source>
        <strain evidence="6 7">DSM 22857</strain>
    </source>
</reference>
<dbReference type="InterPro" id="IPR008920">
    <property type="entry name" value="TF_FadR/GntR_C"/>
</dbReference>
<dbReference type="SUPFAM" id="SSF46785">
    <property type="entry name" value="Winged helix' DNA-binding domain"/>
    <property type="match status" value="1"/>
</dbReference>
<dbReference type="EMBL" id="PTJD01000001">
    <property type="protein sequence ID" value="PPK98364.1"/>
    <property type="molecule type" value="Genomic_DNA"/>
</dbReference>
<dbReference type="InterPro" id="IPR036390">
    <property type="entry name" value="WH_DNA-bd_sf"/>
</dbReference>
<dbReference type="InterPro" id="IPR011711">
    <property type="entry name" value="GntR_C"/>
</dbReference>
<dbReference type="SMART" id="SM00345">
    <property type="entry name" value="HTH_GNTR"/>
    <property type="match status" value="1"/>
</dbReference>
<dbReference type="PANTHER" id="PTHR43537:SF24">
    <property type="entry name" value="GLUCONATE OPERON TRANSCRIPTIONAL REPRESSOR"/>
    <property type="match status" value="1"/>
</dbReference>
<keyword evidence="7" id="KW-1185">Reference proteome</keyword>
<evidence type="ECO:0000256" key="3">
    <source>
        <dbReference type="ARBA" id="ARBA00023163"/>
    </source>
</evidence>
<dbReference type="Proteomes" id="UP000239485">
    <property type="component" value="Unassembled WGS sequence"/>
</dbReference>
<keyword evidence="3" id="KW-0804">Transcription</keyword>
<dbReference type="SMART" id="SM00895">
    <property type="entry name" value="FCD"/>
    <property type="match status" value="1"/>
</dbReference>
<dbReference type="CDD" id="cd07377">
    <property type="entry name" value="WHTH_GntR"/>
    <property type="match status" value="1"/>
</dbReference>
<dbReference type="RefSeq" id="WP_104430806.1">
    <property type="nucleotide sequence ID" value="NZ_PTJD01000001.1"/>
</dbReference>
<evidence type="ECO:0000259" key="5">
    <source>
        <dbReference type="PROSITE" id="PS50949"/>
    </source>
</evidence>
<accession>A0A2S6IVJ0</accession>
<evidence type="ECO:0000313" key="6">
    <source>
        <dbReference type="EMBL" id="PPK98364.1"/>
    </source>
</evidence>
<dbReference type="Gene3D" id="1.20.120.530">
    <property type="entry name" value="GntR ligand-binding domain-like"/>
    <property type="match status" value="1"/>
</dbReference>
<feature type="region of interest" description="Disordered" evidence="4">
    <location>
        <begin position="92"/>
        <end position="112"/>
    </location>
</feature>
<dbReference type="SUPFAM" id="SSF48008">
    <property type="entry name" value="GntR ligand-binding domain-like"/>
    <property type="match status" value="1"/>
</dbReference>
<evidence type="ECO:0000256" key="1">
    <source>
        <dbReference type="ARBA" id="ARBA00023015"/>
    </source>
</evidence>
<dbReference type="Pfam" id="PF07729">
    <property type="entry name" value="FCD"/>
    <property type="match status" value="1"/>
</dbReference>
<keyword evidence="1" id="KW-0805">Transcription regulation</keyword>
<dbReference type="GO" id="GO:0003700">
    <property type="term" value="F:DNA-binding transcription factor activity"/>
    <property type="evidence" value="ECO:0007669"/>
    <property type="project" value="InterPro"/>
</dbReference>
<evidence type="ECO:0000313" key="7">
    <source>
        <dbReference type="Proteomes" id="UP000239485"/>
    </source>
</evidence>
<dbReference type="InterPro" id="IPR036388">
    <property type="entry name" value="WH-like_DNA-bd_sf"/>
</dbReference>
<name>A0A2S6IVJ0_9ACTN</name>
<protein>
    <submittedName>
        <fullName evidence="6">DNA-binding FadR family transcriptional regulator</fullName>
    </submittedName>
</protein>
<feature type="domain" description="HTH gntR-type" evidence="5">
    <location>
        <begin position="30"/>
        <end position="100"/>
    </location>
</feature>
<dbReference type="Gene3D" id="1.10.10.10">
    <property type="entry name" value="Winged helix-like DNA-binding domain superfamily/Winged helix DNA-binding domain"/>
    <property type="match status" value="1"/>
</dbReference>
<keyword evidence="2 6" id="KW-0238">DNA-binding</keyword>
<dbReference type="PRINTS" id="PR00035">
    <property type="entry name" value="HTHGNTR"/>
</dbReference>
<proteinExistence type="predicted"/>
<dbReference type="PROSITE" id="PS50949">
    <property type="entry name" value="HTH_GNTR"/>
    <property type="match status" value="1"/>
</dbReference>
<dbReference type="Pfam" id="PF00392">
    <property type="entry name" value="GntR"/>
    <property type="match status" value="1"/>
</dbReference>
<dbReference type="PANTHER" id="PTHR43537">
    <property type="entry name" value="TRANSCRIPTIONAL REGULATOR, GNTR FAMILY"/>
    <property type="match status" value="1"/>
</dbReference>
<sequence>MTGDPGQAVGAPAPRATAPQPVILRPLRTGNAFEETVERLLQTIRLGLVPPGDRLPAERDLALQLGVSRATLRDALAALHAAGWVEARRGRTGGTFVRDSPPPSAGTAPAPTAEEVEDVLALRWVVEVGAVEVAARRELRAAERRELDGHLRVAESADARDYRRCDSRLHLALAEASGSPSLVAAVADARTRLNALLDRIPLLSVNLQHSNAQHRSIVAAVLAADPERARAAMVEHVEGSAALLRGFLS</sequence>
<dbReference type="OrthoDB" id="9784718at2"/>
<organism evidence="6 7">
    <name type="scientific">Kineococcus xinjiangensis</name>
    <dbReference type="NCBI Taxonomy" id="512762"/>
    <lineage>
        <taxon>Bacteria</taxon>
        <taxon>Bacillati</taxon>
        <taxon>Actinomycetota</taxon>
        <taxon>Actinomycetes</taxon>
        <taxon>Kineosporiales</taxon>
        <taxon>Kineosporiaceae</taxon>
        <taxon>Kineococcus</taxon>
    </lineage>
</organism>
<dbReference type="InterPro" id="IPR000524">
    <property type="entry name" value="Tscrpt_reg_HTH_GntR"/>
</dbReference>
<dbReference type="AlphaFoldDB" id="A0A2S6IVJ0"/>
<gene>
    <name evidence="6" type="ORF">CLV92_10159</name>
</gene>
<evidence type="ECO:0000256" key="2">
    <source>
        <dbReference type="ARBA" id="ARBA00023125"/>
    </source>
</evidence>
<evidence type="ECO:0000256" key="4">
    <source>
        <dbReference type="SAM" id="MobiDB-lite"/>
    </source>
</evidence>
<comment type="caution">
    <text evidence="6">The sequence shown here is derived from an EMBL/GenBank/DDBJ whole genome shotgun (WGS) entry which is preliminary data.</text>
</comment>
<dbReference type="GO" id="GO:0003677">
    <property type="term" value="F:DNA binding"/>
    <property type="evidence" value="ECO:0007669"/>
    <property type="project" value="UniProtKB-KW"/>
</dbReference>